<organism evidence="6 7">
    <name type="scientific">Kocuria palustris PEL</name>
    <dbReference type="NCBI Taxonomy" id="1236550"/>
    <lineage>
        <taxon>Bacteria</taxon>
        <taxon>Bacillati</taxon>
        <taxon>Actinomycetota</taxon>
        <taxon>Actinomycetes</taxon>
        <taxon>Micrococcales</taxon>
        <taxon>Micrococcaceae</taxon>
        <taxon>Kocuria</taxon>
    </lineage>
</organism>
<feature type="transmembrane region" description="Helical" evidence="5">
    <location>
        <begin position="164"/>
        <end position="184"/>
    </location>
</feature>
<feature type="transmembrane region" description="Helical" evidence="5">
    <location>
        <begin position="262"/>
        <end position="280"/>
    </location>
</feature>
<keyword evidence="4 5" id="KW-0472">Membrane</keyword>
<accession>M2YDT4</accession>
<dbReference type="STRING" id="71999.KPaMU14_08275"/>
<comment type="caution">
    <text evidence="6">The sequence shown here is derived from an EMBL/GenBank/DDBJ whole genome shotgun (WGS) entry which is preliminary data.</text>
</comment>
<feature type="transmembrane region" description="Helical" evidence="5">
    <location>
        <begin position="229"/>
        <end position="250"/>
    </location>
</feature>
<name>M2YDT4_9MICC</name>
<dbReference type="PANTHER" id="PTHR40761">
    <property type="entry name" value="CONSERVED INTEGRAL MEMBRANE ALANINE VALINE AND LEUCINE RICH PROTEIN-RELATED"/>
    <property type="match status" value="1"/>
</dbReference>
<dbReference type="Proteomes" id="UP000009877">
    <property type="component" value="Unassembled WGS sequence"/>
</dbReference>
<comment type="subcellular location">
    <subcellularLocation>
        <location evidence="1">Membrane</location>
        <topology evidence="1">Multi-pass membrane protein</topology>
    </subcellularLocation>
</comment>
<gene>
    <name evidence="6" type="ORF">C884_02386</name>
</gene>
<proteinExistence type="predicted"/>
<dbReference type="GO" id="GO:0016020">
    <property type="term" value="C:membrane"/>
    <property type="evidence" value="ECO:0007669"/>
    <property type="project" value="UniProtKB-SubCell"/>
</dbReference>
<dbReference type="AlphaFoldDB" id="M2YDT4"/>
<evidence type="ECO:0000256" key="4">
    <source>
        <dbReference type="ARBA" id="ARBA00023136"/>
    </source>
</evidence>
<reference evidence="6 7" key="1">
    <citation type="journal article" date="2014" name="Genome Announc.">
        <title>Draft Genome Sequence of Kocuria palustris PEL.</title>
        <authorList>
            <person name="Sharma G."/>
            <person name="Khatri I."/>
            <person name="Subramanian S."/>
        </authorList>
    </citation>
    <scope>NUCLEOTIDE SEQUENCE [LARGE SCALE GENOMIC DNA]</scope>
    <source>
        <strain evidence="6 7">PEL</strain>
    </source>
</reference>
<evidence type="ECO:0000256" key="2">
    <source>
        <dbReference type="ARBA" id="ARBA00022692"/>
    </source>
</evidence>
<protein>
    <submittedName>
        <fullName evidence="6">Integral membrane protein</fullName>
    </submittedName>
</protein>
<keyword evidence="7" id="KW-1185">Reference proteome</keyword>
<evidence type="ECO:0000256" key="3">
    <source>
        <dbReference type="ARBA" id="ARBA00022989"/>
    </source>
</evidence>
<dbReference type="InterPro" id="IPR008521">
    <property type="entry name" value="Mg_trans_NIPA"/>
</dbReference>
<feature type="transmembrane region" description="Helical" evidence="5">
    <location>
        <begin position="67"/>
        <end position="90"/>
    </location>
</feature>
<feature type="transmembrane region" description="Helical" evidence="5">
    <location>
        <begin position="136"/>
        <end position="157"/>
    </location>
</feature>
<evidence type="ECO:0000256" key="5">
    <source>
        <dbReference type="SAM" id="Phobius"/>
    </source>
</evidence>
<sequence length="306" mass="31192">MVWCALALAVLSAVFMALGTHLQSIAVVAGAADGKLTLPIVLGLLRSPRWATGLICLGLGTALNVTALSLAPVSVVQPVGVLGLALVTLLHCRHAGLTINAATWRALGLCAGGAALFVLSAVRFTDPALRITHRAGTAVTVILAVVLLVVALALLLLRHRGRALMLLVSAGTLYGFVALEMKIITAQLRIGDGPWWQSIDPVNVAGLLVAAAVGGWLVQSAYASGPPELVMAGLTVVDPMVGVLIGLSVLGEAGPDFGPGPAVLLMVCAAASISGVFVMSQFHPEVLARRTADPALTLNPSGVDSP</sequence>
<evidence type="ECO:0000313" key="6">
    <source>
        <dbReference type="EMBL" id="EME36779.1"/>
    </source>
</evidence>
<feature type="transmembrane region" description="Helical" evidence="5">
    <location>
        <begin position="102"/>
        <end position="124"/>
    </location>
</feature>
<dbReference type="PANTHER" id="PTHR40761:SF1">
    <property type="entry name" value="CONSERVED INTEGRAL MEMBRANE ALANINE VALINE AND LEUCINE RICH PROTEIN-RELATED"/>
    <property type="match status" value="1"/>
</dbReference>
<dbReference type="RefSeq" id="WP_006214439.1">
    <property type="nucleotide sequence ID" value="NZ_ANHZ02000008.1"/>
</dbReference>
<dbReference type="Pfam" id="PF05653">
    <property type="entry name" value="Mg_trans_NIPA"/>
    <property type="match status" value="1"/>
</dbReference>
<keyword evidence="3 5" id="KW-1133">Transmembrane helix</keyword>
<feature type="transmembrane region" description="Helical" evidence="5">
    <location>
        <begin position="204"/>
        <end position="222"/>
    </location>
</feature>
<keyword evidence="2 5" id="KW-0812">Transmembrane</keyword>
<dbReference type="GO" id="GO:0015095">
    <property type="term" value="F:magnesium ion transmembrane transporter activity"/>
    <property type="evidence" value="ECO:0007669"/>
    <property type="project" value="InterPro"/>
</dbReference>
<dbReference type="EMBL" id="ANHZ02000008">
    <property type="protein sequence ID" value="EME36779.1"/>
    <property type="molecule type" value="Genomic_DNA"/>
</dbReference>
<evidence type="ECO:0000256" key="1">
    <source>
        <dbReference type="ARBA" id="ARBA00004141"/>
    </source>
</evidence>
<evidence type="ECO:0000313" key="7">
    <source>
        <dbReference type="Proteomes" id="UP000009877"/>
    </source>
</evidence>